<reference evidence="3" key="1">
    <citation type="submission" date="2017-12" db="EMBL/GenBank/DDBJ databases">
        <authorList>
            <person name="Diaz M."/>
        </authorList>
    </citation>
    <scope>NUCLEOTIDE SEQUENCE [LARGE SCALE GENOMIC DNA]</scope>
    <source>
        <strain evidence="3">FI11154</strain>
    </source>
</reference>
<evidence type="ECO:0008006" key="4">
    <source>
        <dbReference type="Google" id="ProtNLM"/>
    </source>
</evidence>
<name>A0A2P9HJ33_9HYPH</name>
<dbReference type="SUPFAM" id="SSF53474">
    <property type="entry name" value="alpha/beta-Hydrolases"/>
    <property type="match status" value="1"/>
</dbReference>
<accession>A0A2P9HJ33</accession>
<organism evidence="2 3">
    <name type="scientific">Ochrobactrum soli</name>
    <dbReference type="NCBI Taxonomy" id="2448455"/>
    <lineage>
        <taxon>Bacteria</taxon>
        <taxon>Pseudomonadati</taxon>
        <taxon>Pseudomonadota</taxon>
        <taxon>Alphaproteobacteria</taxon>
        <taxon>Hyphomicrobiales</taxon>
        <taxon>Brucellaceae</taxon>
        <taxon>Brucella/Ochrobactrum group</taxon>
        <taxon>Ochrobactrum</taxon>
    </lineage>
</organism>
<dbReference type="PIRSF" id="PIRSF036200">
    <property type="entry name" value="UCP_TEII"/>
    <property type="match status" value="1"/>
</dbReference>
<evidence type="ECO:0000313" key="3">
    <source>
        <dbReference type="Proteomes" id="UP000246073"/>
    </source>
</evidence>
<dbReference type="Gene3D" id="3.40.50.1820">
    <property type="entry name" value="alpha/beta hydrolase"/>
    <property type="match status" value="1"/>
</dbReference>
<dbReference type="Proteomes" id="UP000246073">
    <property type="component" value="Unassembled WGS sequence"/>
</dbReference>
<evidence type="ECO:0000313" key="2">
    <source>
        <dbReference type="EMBL" id="SPL63800.1"/>
    </source>
</evidence>
<gene>
    <name evidence="2" type="ORF">OHAE_3732</name>
</gene>
<keyword evidence="1" id="KW-0732">Signal</keyword>
<dbReference type="EMBL" id="OOFM01000004">
    <property type="protein sequence ID" value="SPL63800.1"/>
    <property type="molecule type" value="Genomic_DNA"/>
</dbReference>
<feature type="signal peptide" evidence="1">
    <location>
        <begin position="1"/>
        <end position="26"/>
    </location>
</feature>
<feature type="chain" id="PRO_5015194726" description="Lipase" evidence="1">
    <location>
        <begin position="27"/>
        <end position="222"/>
    </location>
</feature>
<dbReference type="AlphaFoldDB" id="A0A2P9HJ33"/>
<dbReference type="InterPro" id="IPR029058">
    <property type="entry name" value="AB_hydrolase_fold"/>
</dbReference>
<dbReference type="InterPro" id="IPR012367">
    <property type="entry name" value="UCP_Testerase"/>
</dbReference>
<proteinExistence type="predicted"/>
<evidence type="ECO:0000256" key="1">
    <source>
        <dbReference type="SAM" id="SignalP"/>
    </source>
</evidence>
<protein>
    <recommendedName>
        <fullName evidence="4">Lipase</fullName>
    </recommendedName>
</protein>
<sequence length="222" mass="23896">MTNKSGNSAKNFISRRFLLLSGLVLAAMPVAAHAKSAKPAGQVPATNDKTGNAAQPGRPDVYLLRGFANIFSAGIDEIGAELQAAGVDAHVDGNAAWRLVANRIISDRQKYGPQPVILVGHSLGANAIISIAEVLEKKGIRVDYMASFAATAPDPLPGNIRRVVNFYFSQHGWGLPLVPGPRFKGKLDNRDFSGVKEVGHFNIEKQRPLQAEVVRDILRVLQ</sequence>